<evidence type="ECO:0000313" key="2">
    <source>
        <dbReference type="EMBL" id="CAB3638097.1"/>
    </source>
</evidence>
<name>A0A6J4ZWQ4_9BURK</name>
<sequence length="242" mass="27016">MSRGQPPHNPDYENSRQNNTERHVRHDQDVASRSRREAPHLSEHELRKNKRGGQPMQCDGETIVCRPVIACRNSRGCPRDVRSPVALHRVMNSRRAGSGFRAERTIAIHYLPGEAMISPGQKAKRCRPSLMSTAVLTCSRLSQAHFSDVSLRHVASDANSRDERGNPGNSPIAKRCGGKYRLVNGHHRDIRKHRTLQNHRPDGGRFQIRPGNAHSISVQGGLVIVAHSKACGDIRSYSDRVS</sequence>
<evidence type="ECO:0000313" key="3">
    <source>
        <dbReference type="Proteomes" id="UP000494249"/>
    </source>
</evidence>
<evidence type="ECO:0000256" key="1">
    <source>
        <dbReference type="SAM" id="MobiDB-lite"/>
    </source>
</evidence>
<feature type="compositionally biased region" description="Basic and acidic residues" evidence="1">
    <location>
        <begin position="10"/>
        <end position="46"/>
    </location>
</feature>
<protein>
    <submittedName>
        <fullName evidence="2">Uncharacterized protein</fullName>
    </submittedName>
</protein>
<feature type="compositionally biased region" description="Basic and acidic residues" evidence="1">
    <location>
        <begin position="156"/>
        <end position="165"/>
    </location>
</feature>
<dbReference type="EMBL" id="CADIKB010000001">
    <property type="protein sequence ID" value="CAB3638097.1"/>
    <property type="molecule type" value="Genomic_DNA"/>
</dbReference>
<feature type="region of interest" description="Disordered" evidence="1">
    <location>
        <begin position="1"/>
        <end position="59"/>
    </location>
</feature>
<reference evidence="2 3" key="1">
    <citation type="submission" date="2020-04" db="EMBL/GenBank/DDBJ databases">
        <authorList>
            <person name="De Canck E."/>
        </authorList>
    </citation>
    <scope>NUCLEOTIDE SEQUENCE [LARGE SCALE GENOMIC DNA]</scope>
    <source>
        <strain evidence="2 3">LMG 22037</strain>
    </source>
</reference>
<proteinExistence type="predicted"/>
<organism evidence="2 3">
    <name type="scientific">Paraburkholderia phenoliruptrix</name>
    <dbReference type="NCBI Taxonomy" id="252970"/>
    <lineage>
        <taxon>Bacteria</taxon>
        <taxon>Pseudomonadati</taxon>
        <taxon>Pseudomonadota</taxon>
        <taxon>Betaproteobacteria</taxon>
        <taxon>Burkholderiales</taxon>
        <taxon>Burkholderiaceae</taxon>
        <taxon>Paraburkholderia</taxon>
    </lineage>
</organism>
<gene>
    <name evidence="2" type="ORF">LMG22037_00036</name>
</gene>
<dbReference type="Proteomes" id="UP000494249">
    <property type="component" value="Unassembled WGS sequence"/>
</dbReference>
<feature type="region of interest" description="Disordered" evidence="1">
    <location>
        <begin position="156"/>
        <end position="176"/>
    </location>
</feature>
<accession>A0A6J4ZWQ4</accession>
<dbReference type="AlphaFoldDB" id="A0A6J4ZWQ4"/>